<dbReference type="AlphaFoldDB" id="A0A2U1SNL0"/>
<sequence>MIIDRRPSARGAGRRFLSFSRLALSAAALFLPAPAFPQASPGFNLCVPPGSPPCVFMPGRPADACGREVEAYIASVFHYRECLTKESERVIRESNDVIDHWRCRERGERCRK</sequence>
<evidence type="ECO:0000313" key="2">
    <source>
        <dbReference type="EMBL" id="PWB93193.1"/>
    </source>
</evidence>
<accession>A0A2U1SNL0</accession>
<reference evidence="2 3" key="1">
    <citation type="journal article" date="2018" name="Appl. Microbiol. Biotechnol.">
        <title>Co-cultivation of the strictly anaerobic methanogen Methanosarcina barkeri with aerobic methanotrophs in an oxygen-limited membrane bioreactor.</title>
        <authorList>
            <person name="In 't Zandt M.H."/>
            <person name="van den Bosch T.J.M."/>
            <person name="Rijkers R."/>
            <person name="van Kessel M.A.H.J."/>
            <person name="Jetten M.S.M."/>
            <person name="Welte C.U."/>
        </authorList>
    </citation>
    <scope>NUCLEOTIDE SEQUENCE [LARGE SCALE GENOMIC DNA]</scope>
    <source>
        <strain evidence="2 3">DSM 17706</strain>
    </source>
</reference>
<evidence type="ECO:0000256" key="1">
    <source>
        <dbReference type="SAM" id="SignalP"/>
    </source>
</evidence>
<proteinExistence type="predicted"/>
<evidence type="ECO:0000313" key="3">
    <source>
        <dbReference type="Proteomes" id="UP000245137"/>
    </source>
</evidence>
<feature type="chain" id="PRO_5015421936" description="DUF3551 domain-containing protein" evidence="1">
    <location>
        <begin position="40"/>
        <end position="112"/>
    </location>
</feature>
<comment type="caution">
    <text evidence="2">The sequence shown here is derived from an EMBL/GenBank/DDBJ whole genome shotgun (WGS) entry which is preliminary data.</text>
</comment>
<gene>
    <name evidence="2" type="ORF">C5689_14485</name>
</gene>
<name>A0A2U1SNL0_METSR</name>
<evidence type="ECO:0008006" key="4">
    <source>
        <dbReference type="Google" id="ProtNLM"/>
    </source>
</evidence>
<dbReference type="OrthoDB" id="8455245at2"/>
<protein>
    <recommendedName>
        <fullName evidence="4">DUF3551 domain-containing protein</fullName>
    </recommendedName>
</protein>
<keyword evidence="3" id="KW-1185">Reference proteome</keyword>
<feature type="signal peptide" evidence="1">
    <location>
        <begin position="1"/>
        <end position="39"/>
    </location>
</feature>
<dbReference type="EMBL" id="PUIV01000026">
    <property type="protein sequence ID" value="PWB93193.1"/>
    <property type="molecule type" value="Genomic_DNA"/>
</dbReference>
<organism evidence="2 3">
    <name type="scientific">Methylosinus sporium</name>
    <dbReference type="NCBI Taxonomy" id="428"/>
    <lineage>
        <taxon>Bacteria</taxon>
        <taxon>Pseudomonadati</taxon>
        <taxon>Pseudomonadota</taxon>
        <taxon>Alphaproteobacteria</taxon>
        <taxon>Hyphomicrobiales</taxon>
        <taxon>Methylocystaceae</taxon>
        <taxon>Methylosinus</taxon>
    </lineage>
</organism>
<keyword evidence="1" id="KW-0732">Signal</keyword>
<dbReference type="Proteomes" id="UP000245137">
    <property type="component" value="Unassembled WGS sequence"/>
</dbReference>